<evidence type="ECO:0000256" key="2">
    <source>
        <dbReference type="ARBA" id="ARBA00010617"/>
    </source>
</evidence>
<dbReference type="InterPro" id="IPR002401">
    <property type="entry name" value="Cyt_P450_E_grp-I"/>
</dbReference>
<organism evidence="5 6">
    <name type="scientific">Piscinibacter koreensis</name>
    <dbReference type="NCBI Taxonomy" id="2742824"/>
    <lineage>
        <taxon>Bacteria</taxon>
        <taxon>Pseudomonadati</taxon>
        <taxon>Pseudomonadota</taxon>
        <taxon>Betaproteobacteria</taxon>
        <taxon>Burkholderiales</taxon>
        <taxon>Sphaerotilaceae</taxon>
        <taxon>Piscinibacter</taxon>
    </lineage>
</organism>
<dbReference type="SUPFAM" id="SSF48264">
    <property type="entry name" value="Cytochrome P450"/>
    <property type="match status" value="1"/>
</dbReference>
<dbReference type="PANTHER" id="PTHR24305:SF166">
    <property type="entry name" value="CYTOCHROME P450 12A4, MITOCHONDRIAL-RELATED"/>
    <property type="match status" value="1"/>
</dbReference>
<gene>
    <name evidence="5" type="ORF">HQN59_04200</name>
</gene>
<keyword evidence="3 4" id="KW-0408">Iron</keyword>
<evidence type="ECO:0000256" key="4">
    <source>
        <dbReference type="RuleBase" id="RU000461"/>
    </source>
</evidence>
<dbReference type="PANTHER" id="PTHR24305">
    <property type="entry name" value="CYTOCHROME P450"/>
    <property type="match status" value="1"/>
</dbReference>
<dbReference type="InterPro" id="IPR001128">
    <property type="entry name" value="Cyt_P450"/>
</dbReference>
<comment type="cofactor">
    <cofactor evidence="1 3">
        <name>heme</name>
        <dbReference type="ChEBI" id="CHEBI:30413"/>
    </cofactor>
</comment>
<keyword evidence="4" id="KW-0560">Oxidoreductase</keyword>
<dbReference type="AlphaFoldDB" id="A0A7Y6NKM3"/>
<dbReference type="PRINTS" id="PR00385">
    <property type="entry name" value="P450"/>
</dbReference>
<keyword evidence="6" id="KW-1185">Reference proteome</keyword>
<keyword evidence="4" id="KW-0503">Monooxygenase</keyword>
<dbReference type="Pfam" id="PF00067">
    <property type="entry name" value="p450"/>
    <property type="match status" value="1"/>
</dbReference>
<evidence type="ECO:0000313" key="6">
    <source>
        <dbReference type="Proteomes" id="UP000529637"/>
    </source>
</evidence>
<comment type="caution">
    <text evidence="5">The sequence shown here is derived from an EMBL/GenBank/DDBJ whole genome shotgun (WGS) entry which is preliminary data.</text>
</comment>
<evidence type="ECO:0000256" key="1">
    <source>
        <dbReference type="ARBA" id="ARBA00001971"/>
    </source>
</evidence>
<dbReference type="PROSITE" id="PS00086">
    <property type="entry name" value="CYTOCHROME_P450"/>
    <property type="match status" value="1"/>
</dbReference>
<dbReference type="InterPro" id="IPR050121">
    <property type="entry name" value="Cytochrome_P450_monoxygenase"/>
</dbReference>
<proteinExistence type="inferred from homology"/>
<dbReference type="EMBL" id="JABWMJ010000002">
    <property type="protein sequence ID" value="NUZ04958.1"/>
    <property type="molecule type" value="Genomic_DNA"/>
</dbReference>
<evidence type="ECO:0000313" key="5">
    <source>
        <dbReference type="EMBL" id="NUZ04958.1"/>
    </source>
</evidence>
<dbReference type="InterPro" id="IPR036396">
    <property type="entry name" value="Cyt_P450_sf"/>
</dbReference>
<feature type="binding site" description="axial binding residue" evidence="3">
    <location>
        <position position="422"/>
    </location>
    <ligand>
        <name>heme</name>
        <dbReference type="ChEBI" id="CHEBI:30413"/>
    </ligand>
    <ligandPart>
        <name>Fe</name>
        <dbReference type="ChEBI" id="CHEBI:18248"/>
    </ligandPart>
</feature>
<name>A0A7Y6NKM3_9BURK</name>
<dbReference type="GO" id="GO:0016705">
    <property type="term" value="F:oxidoreductase activity, acting on paired donors, with incorporation or reduction of molecular oxygen"/>
    <property type="evidence" value="ECO:0007669"/>
    <property type="project" value="InterPro"/>
</dbReference>
<dbReference type="GO" id="GO:0020037">
    <property type="term" value="F:heme binding"/>
    <property type="evidence" value="ECO:0007669"/>
    <property type="project" value="InterPro"/>
</dbReference>
<dbReference type="Gene3D" id="1.10.630.10">
    <property type="entry name" value="Cytochrome P450"/>
    <property type="match status" value="1"/>
</dbReference>
<evidence type="ECO:0000256" key="3">
    <source>
        <dbReference type="PIRSR" id="PIRSR602401-1"/>
    </source>
</evidence>
<dbReference type="RefSeq" id="WP_176066437.1">
    <property type="nucleotide sequence ID" value="NZ_JABWMJ010000002.1"/>
</dbReference>
<reference evidence="5 6" key="1">
    <citation type="submission" date="2020-06" db="EMBL/GenBank/DDBJ databases">
        <title>Schlegella sp. ID0723 isolated from air conditioner.</title>
        <authorList>
            <person name="Kim D.Y."/>
            <person name="Kim D.-U."/>
        </authorList>
    </citation>
    <scope>NUCLEOTIDE SEQUENCE [LARGE SCALE GENOMIC DNA]</scope>
    <source>
        <strain evidence="5 6">ID0723</strain>
    </source>
</reference>
<accession>A0A7Y6NKM3</accession>
<dbReference type="GO" id="GO:0004497">
    <property type="term" value="F:monooxygenase activity"/>
    <property type="evidence" value="ECO:0007669"/>
    <property type="project" value="UniProtKB-KW"/>
</dbReference>
<dbReference type="GO" id="GO:0005506">
    <property type="term" value="F:iron ion binding"/>
    <property type="evidence" value="ECO:0007669"/>
    <property type="project" value="InterPro"/>
</dbReference>
<dbReference type="PRINTS" id="PR00463">
    <property type="entry name" value="EP450I"/>
</dbReference>
<dbReference type="Proteomes" id="UP000529637">
    <property type="component" value="Unassembled WGS sequence"/>
</dbReference>
<keyword evidence="3 4" id="KW-0479">Metal-binding</keyword>
<comment type="similarity">
    <text evidence="2 4">Belongs to the cytochrome P450 family.</text>
</comment>
<keyword evidence="3 4" id="KW-0349">Heme</keyword>
<dbReference type="InterPro" id="IPR017972">
    <property type="entry name" value="Cyt_P450_CS"/>
</dbReference>
<protein>
    <submittedName>
        <fullName evidence="5">Cytochrome P450</fullName>
    </submittedName>
</protein>
<sequence>MKAGAGAAILREIDDLPGPRSWPFFGSLLQVDPPRIHQNVEAWARSYGPFFRLRLGRYTLLVVADHEAYAAALRDRPEGFRRIPKLARISDEMGIQPGVFNAEGDDWRRQRRVVMAGFDPRRLKAYFPSLVKVTRRLEARWRRAAATGAPIDLQGDLMRFTVDAISGLAFGNDFNTLESDDDIIQRHLDKIFPAFAHRLIAPVATWRYWKSRADRELERSVAAVNEAIAGFIAAARERLAADPARRENPPNLLEAMIVAADADAEAAWTDRDIAGNVMTMLLAGEDTTANTLAWMIYLLDRHPDQKARAVEEAARLGPVDAWTYERVAAPGYLDACANETMRLKPVAPTLLMQALRDTVIGDVRVPARSVVWGAMRSDNLNERYFPEPQRFDPGRWLGGDPARAASAPSRVSMPFGAGPRVCPGRQLAMLEIKSAMAMLLNTFEIVGVDTPGGGEAVEHLAFTMAPVGLTMRLRVRG</sequence>